<feature type="chain" id="PRO_5007457023" evidence="1">
    <location>
        <begin position="30"/>
        <end position="120"/>
    </location>
</feature>
<evidence type="ECO:0000313" key="2">
    <source>
        <dbReference type="EMBL" id="KWZ82080.1"/>
    </source>
</evidence>
<evidence type="ECO:0000313" key="3">
    <source>
        <dbReference type="Proteomes" id="UP000070092"/>
    </source>
</evidence>
<accession>A0A133KRW6</accession>
<keyword evidence="1" id="KW-0732">Signal</keyword>
<feature type="signal peptide" evidence="1">
    <location>
        <begin position="1"/>
        <end position="29"/>
    </location>
</feature>
<evidence type="ECO:0000256" key="1">
    <source>
        <dbReference type="SAM" id="SignalP"/>
    </source>
</evidence>
<dbReference type="EMBL" id="LRPO01000020">
    <property type="protein sequence ID" value="KWZ82080.1"/>
    <property type="molecule type" value="Genomic_DNA"/>
</dbReference>
<proteinExistence type="predicted"/>
<dbReference type="RefSeq" id="WP_229058024.1">
    <property type="nucleotide sequence ID" value="NZ_JADNJO010000001.1"/>
</dbReference>
<reference evidence="2 3" key="1">
    <citation type="submission" date="2016-01" db="EMBL/GenBank/DDBJ databases">
        <authorList>
            <person name="Oliw E.H."/>
        </authorList>
    </citation>
    <scope>NUCLEOTIDE SEQUENCE [LARGE SCALE GENOMIC DNA]</scope>
    <source>
        <strain evidence="2 3">MJR8628B</strain>
    </source>
</reference>
<dbReference type="Proteomes" id="UP000070092">
    <property type="component" value="Unassembled WGS sequence"/>
</dbReference>
<sequence length="120" mass="13300">MKQSAVRKYLAAIITLVCAMTCAIPIAHADGTSPENELVTVVLVQDAERMVSADIPAQYVQEYKNRLKNEKFKAAEIAEATGSEISLMTTTANNPLKPTVTYFRKSSCFMQFIWPVVCHT</sequence>
<name>A0A133KRW6_BIFBI</name>
<protein>
    <submittedName>
        <fullName evidence="2">Uncharacterized protein</fullName>
    </submittedName>
</protein>
<dbReference type="AlphaFoldDB" id="A0A133KRW6"/>
<organism evidence="2 3">
    <name type="scientific">Bifidobacterium bifidum</name>
    <dbReference type="NCBI Taxonomy" id="1681"/>
    <lineage>
        <taxon>Bacteria</taxon>
        <taxon>Bacillati</taxon>
        <taxon>Actinomycetota</taxon>
        <taxon>Actinomycetes</taxon>
        <taxon>Bifidobacteriales</taxon>
        <taxon>Bifidobacteriaceae</taxon>
        <taxon>Bifidobacterium</taxon>
    </lineage>
</organism>
<comment type="caution">
    <text evidence="2">The sequence shown here is derived from an EMBL/GenBank/DDBJ whole genome shotgun (WGS) entry which is preliminary data.</text>
</comment>
<dbReference type="PATRIC" id="fig|1681.53.peg.650"/>
<gene>
    <name evidence="2" type="ORF">HMPREF3196_00663</name>
</gene>